<feature type="region of interest" description="Disordered" evidence="2">
    <location>
        <begin position="300"/>
        <end position="322"/>
    </location>
</feature>
<dbReference type="InterPro" id="IPR003597">
    <property type="entry name" value="Ig_C1-set"/>
</dbReference>
<dbReference type="InterPro" id="IPR036179">
    <property type="entry name" value="Ig-like_dom_sf"/>
</dbReference>
<feature type="domain" description="Ig-like" evidence="3">
    <location>
        <begin position="481"/>
        <end position="592"/>
    </location>
</feature>
<dbReference type="PROSITE" id="PS50835">
    <property type="entry name" value="IG_LIKE"/>
    <property type="match status" value="4"/>
</dbReference>
<dbReference type="Gene3D" id="2.60.40.10">
    <property type="entry name" value="Immunoglobulins"/>
    <property type="match status" value="5"/>
</dbReference>
<dbReference type="InterPro" id="IPR007110">
    <property type="entry name" value="Ig-like_dom"/>
</dbReference>
<dbReference type="AlphaFoldDB" id="A0A3Q0HEZ3"/>
<dbReference type="InterPro" id="IPR003599">
    <property type="entry name" value="Ig_sub"/>
</dbReference>
<proteinExistence type="predicted"/>
<dbReference type="FunFam" id="2.60.40.10:FF:001774">
    <property type="entry name" value="Uncharacterized LOC100216153"/>
    <property type="match status" value="1"/>
</dbReference>
<dbReference type="SMART" id="SM00407">
    <property type="entry name" value="IGc1"/>
    <property type="match status" value="2"/>
</dbReference>
<dbReference type="CDD" id="cd00098">
    <property type="entry name" value="IgC1"/>
    <property type="match status" value="1"/>
</dbReference>
<protein>
    <submittedName>
        <fullName evidence="5">Uncharacterized protein LOC112551596</fullName>
    </submittedName>
</protein>
<name>A0A3Q0HEZ3_ALLSI</name>
<organism evidence="4 5">
    <name type="scientific">Alligator sinensis</name>
    <name type="common">Chinese alligator</name>
    <dbReference type="NCBI Taxonomy" id="38654"/>
    <lineage>
        <taxon>Eukaryota</taxon>
        <taxon>Metazoa</taxon>
        <taxon>Chordata</taxon>
        <taxon>Craniata</taxon>
        <taxon>Vertebrata</taxon>
        <taxon>Euteleostomi</taxon>
        <taxon>Archelosauria</taxon>
        <taxon>Archosauria</taxon>
        <taxon>Crocodylia</taxon>
        <taxon>Alligatoridae</taxon>
        <taxon>Alligatorinae</taxon>
        <taxon>Alligator</taxon>
    </lineage>
</organism>
<evidence type="ECO:0000256" key="2">
    <source>
        <dbReference type="SAM" id="MobiDB-lite"/>
    </source>
</evidence>
<feature type="region of interest" description="Disordered" evidence="2">
    <location>
        <begin position="584"/>
        <end position="605"/>
    </location>
</feature>
<dbReference type="InterPro" id="IPR050380">
    <property type="entry name" value="Immune_Resp_Modulators"/>
</dbReference>
<feature type="compositionally biased region" description="Polar residues" evidence="2">
    <location>
        <begin position="584"/>
        <end position="593"/>
    </location>
</feature>
<dbReference type="InterPro" id="IPR013783">
    <property type="entry name" value="Ig-like_fold"/>
</dbReference>
<evidence type="ECO:0000256" key="1">
    <source>
        <dbReference type="ARBA" id="ARBA00023319"/>
    </source>
</evidence>
<evidence type="ECO:0000313" key="5">
    <source>
        <dbReference type="RefSeq" id="XP_025069080.1"/>
    </source>
</evidence>
<dbReference type="GeneID" id="112551596"/>
<feature type="domain" description="Ig-like" evidence="3">
    <location>
        <begin position="370"/>
        <end position="440"/>
    </location>
</feature>
<dbReference type="SUPFAM" id="SSF48726">
    <property type="entry name" value="Immunoglobulin"/>
    <property type="match status" value="4"/>
</dbReference>
<feature type="domain" description="Ig-like" evidence="3">
    <location>
        <begin position="37"/>
        <end position="130"/>
    </location>
</feature>
<dbReference type="RefSeq" id="XP_025069080.1">
    <property type="nucleotide sequence ID" value="XM_025213295.1"/>
</dbReference>
<feature type="region of interest" description="Disordered" evidence="2">
    <location>
        <begin position="527"/>
        <end position="569"/>
    </location>
</feature>
<dbReference type="Pfam" id="PF07654">
    <property type="entry name" value="C1-set"/>
    <property type="match status" value="2"/>
</dbReference>
<reference evidence="5" key="1">
    <citation type="submission" date="2025-08" db="UniProtKB">
        <authorList>
            <consortium name="RefSeq"/>
        </authorList>
    </citation>
    <scope>IDENTIFICATION</scope>
</reference>
<keyword evidence="4" id="KW-1185">Reference proteome</keyword>
<dbReference type="InterPro" id="IPR003006">
    <property type="entry name" value="Ig/MHC_CS"/>
</dbReference>
<dbReference type="PANTHER" id="PTHR23411">
    <property type="entry name" value="TAPASIN"/>
    <property type="match status" value="1"/>
</dbReference>
<dbReference type="Proteomes" id="UP000189705">
    <property type="component" value="Unplaced"/>
</dbReference>
<feature type="domain" description="Ig-like" evidence="3">
    <location>
        <begin position="138"/>
        <end position="256"/>
    </location>
</feature>
<accession>A0A3Q0HEZ3</accession>
<dbReference type="STRING" id="38654.A0A3Q0HEZ3"/>
<gene>
    <name evidence="5" type="primary">LOC112551596</name>
</gene>
<dbReference type="SMART" id="SM00409">
    <property type="entry name" value="IG"/>
    <property type="match status" value="3"/>
</dbReference>
<sequence>MLTRVTLAEQGLYKCVVGYGTQPKQERHTSLHVLAAPTISIPNQAVEAGRETSLPCHVEGFYPEDVDVAWLRDGQVLNATTYSSPQRNLDGTLTLTLTYTFTPARSDAGTIFSCRVHHPALEQPLQEEIALDVIGETPHYTVSPVQSPERCLLGKEVTLRCSVVGELTQGMVVTWVRIRGEDRMAIEDDEDTEESPERALMLHTSPRGWRATQHRSKNQLMAYLTFTPTVQDDRVRISCCFQREAKGIKEEQESYEIRVRAPPEVSEIRVLPRWEPPEEVPFAIHMENFYPKKIPRVEWSRDGEGSGRQELAQQSSNPDGTFAATSVWRVPSRSLIRPELRVRVSMQQSPAEIPVWRELSLRDAGLLHHPKVLDISGPKPGTAEGEVALSCRILEHFPGELRVTWLRRGRGEAAAVTLQDTAECRIEPGTAISQDGKSFQQETRLTLSRPGDPEDEYIYRVGHATLETPIESSSTCRRRPPAIGKISQPLVLVPGQPATLRCMITGFYPSQLAVTWLRKGAGDKEPRCLQGLDTHNIHTPEPSRAPDGKSYSVESELHFTPAGPEDNGVEYQCQVQHETLQQPKCRSTGQLQLQDPRGPAVMPGR</sequence>
<evidence type="ECO:0000313" key="4">
    <source>
        <dbReference type="Proteomes" id="UP000189705"/>
    </source>
</evidence>
<evidence type="ECO:0000259" key="3">
    <source>
        <dbReference type="PROSITE" id="PS50835"/>
    </source>
</evidence>
<dbReference type="PROSITE" id="PS00290">
    <property type="entry name" value="IG_MHC"/>
    <property type="match status" value="2"/>
</dbReference>
<keyword evidence="1" id="KW-0393">Immunoglobulin domain</keyword>
<dbReference type="InParanoid" id="A0A3Q0HEZ3"/>
<dbReference type="KEGG" id="asn:112551596"/>